<evidence type="ECO:0000256" key="4">
    <source>
        <dbReference type="ARBA" id="ARBA00022541"/>
    </source>
</evidence>
<evidence type="ECO:0000256" key="5">
    <source>
        <dbReference type="ARBA" id="ARBA00022782"/>
    </source>
</evidence>
<comment type="subcellular location">
    <subcellularLocation>
        <location evidence="1">Nucleus</location>
    </subcellularLocation>
</comment>
<dbReference type="GO" id="GO:0000978">
    <property type="term" value="F:RNA polymerase II cis-regulatory region sequence-specific DNA binding"/>
    <property type="evidence" value="ECO:0007669"/>
    <property type="project" value="TreeGrafter"/>
</dbReference>
<dbReference type="FunFam" id="4.10.280.10:FF:000005">
    <property type="entry name" value="Myogenic factor"/>
    <property type="match status" value="1"/>
</dbReference>
<evidence type="ECO:0000256" key="6">
    <source>
        <dbReference type="ARBA" id="ARBA00023015"/>
    </source>
</evidence>
<dbReference type="SMART" id="SM00520">
    <property type="entry name" value="BASIC"/>
    <property type="match status" value="1"/>
</dbReference>
<dbReference type="InterPro" id="IPR022032">
    <property type="entry name" value="Myf5"/>
</dbReference>
<dbReference type="GO" id="GO:0045663">
    <property type="term" value="P:positive regulation of myoblast differentiation"/>
    <property type="evidence" value="ECO:0007669"/>
    <property type="project" value="TreeGrafter"/>
</dbReference>
<evidence type="ECO:0000259" key="13">
    <source>
        <dbReference type="PROSITE" id="PS50888"/>
    </source>
</evidence>
<dbReference type="AlphaFoldDB" id="H3DN77"/>
<accession>H3DN77</accession>
<evidence type="ECO:0000256" key="1">
    <source>
        <dbReference type="ARBA" id="ARBA00004123"/>
    </source>
</evidence>
<name>H3DN77_TETNG</name>
<dbReference type="OMA" id="TMDFISP"/>
<dbReference type="Proteomes" id="UP000007303">
    <property type="component" value="Unassembled WGS sequence"/>
</dbReference>
<keyword evidence="15" id="KW-1185">Reference proteome</keyword>
<dbReference type="InterPro" id="IPR002546">
    <property type="entry name" value="MyoD_N"/>
</dbReference>
<protein>
    <recommendedName>
        <fullName evidence="11">Myogenic factor</fullName>
    </recommendedName>
</protein>
<proteinExistence type="predicted"/>
<feature type="compositionally biased region" description="Low complexity" evidence="12">
    <location>
        <begin position="242"/>
        <end position="255"/>
    </location>
</feature>
<dbReference type="SUPFAM" id="SSF47459">
    <property type="entry name" value="HLH, helix-loop-helix DNA-binding domain"/>
    <property type="match status" value="1"/>
</dbReference>
<organism evidence="14 15">
    <name type="scientific">Tetraodon nigroviridis</name>
    <name type="common">Spotted green pufferfish</name>
    <name type="synonym">Chelonodon nigroviridis</name>
    <dbReference type="NCBI Taxonomy" id="99883"/>
    <lineage>
        <taxon>Eukaryota</taxon>
        <taxon>Metazoa</taxon>
        <taxon>Chordata</taxon>
        <taxon>Craniata</taxon>
        <taxon>Vertebrata</taxon>
        <taxon>Euteleostomi</taxon>
        <taxon>Actinopterygii</taxon>
        <taxon>Neopterygii</taxon>
        <taxon>Teleostei</taxon>
        <taxon>Neoteleostei</taxon>
        <taxon>Acanthomorphata</taxon>
        <taxon>Eupercaria</taxon>
        <taxon>Tetraodontiformes</taxon>
        <taxon>Tetradontoidea</taxon>
        <taxon>Tetraodontidae</taxon>
        <taxon>Tetraodon</taxon>
    </lineage>
</organism>
<dbReference type="InParanoid" id="H3DN77"/>
<reference evidence="14" key="2">
    <citation type="submission" date="2025-08" db="UniProtKB">
        <authorList>
            <consortium name="Ensembl"/>
        </authorList>
    </citation>
    <scope>IDENTIFICATION</scope>
</reference>
<evidence type="ECO:0000256" key="11">
    <source>
        <dbReference type="RuleBase" id="RU003428"/>
    </source>
</evidence>
<evidence type="ECO:0000256" key="3">
    <source>
        <dbReference type="ARBA" id="ARBA00022473"/>
    </source>
</evidence>
<keyword evidence="3" id="KW-0217">Developmental protein</keyword>
<keyword evidence="9" id="KW-0804">Transcription</keyword>
<dbReference type="InterPro" id="IPR039704">
    <property type="entry name" value="Myogenic_factor"/>
</dbReference>
<dbReference type="Gene3D" id="4.10.280.10">
    <property type="entry name" value="Helix-loop-helix DNA-binding domain"/>
    <property type="match status" value="1"/>
</dbReference>
<dbReference type="STRING" id="99883.ENSTNIP00000021976"/>
<dbReference type="GO" id="GO:0000981">
    <property type="term" value="F:DNA-binding transcription factor activity, RNA polymerase II-specific"/>
    <property type="evidence" value="ECO:0007669"/>
    <property type="project" value="TreeGrafter"/>
</dbReference>
<reference evidence="14" key="3">
    <citation type="submission" date="2025-09" db="UniProtKB">
        <authorList>
            <consortium name="Ensembl"/>
        </authorList>
    </citation>
    <scope>IDENTIFICATION</scope>
</reference>
<dbReference type="PROSITE" id="PS50888">
    <property type="entry name" value="BHLH"/>
    <property type="match status" value="1"/>
</dbReference>
<dbReference type="GO" id="GO:0048743">
    <property type="term" value="P:positive regulation of skeletal muscle fiber development"/>
    <property type="evidence" value="ECO:0007669"/>
    <property type="project" value="TreeGrafter"/>
</dbReference>
<keyword evidence="6" id="KW-0805">Transcription regulation</keyword>
<dbReference type="GO" id="GO:0005634">
    <property type="term" value="C:nucleus"/>
    <property type="evidence" value="ECO:0007669"/>
    <property type="project" value="UniProtKB-SubCell"/>
</dbReference>
<evidence type="ECO:0000313" key="15">
    <source>
        <dbReference type="Proteomes" id="UP000007303"/>
    </source>
</evidence>
<dbReference type="Pfam" id="PF01586">
    <property type="entry name" value="Basic"/>
    <property type="match status" value="1"/>
</dbReference>
<dbReference type="Pfam" id="PF00010">
    <property type="entry name" value="HLH"/>
    <property type="match status" value="1"/>
</dbReference>
<evidence type="ECO:0000313" key="14">
    <source>
        <dbReference type="Ensembl" id="ENSTNIP00000021976.1"/>
    </source>
</evidence>
<feature type="domain" description="BHLH" evidence="13">
    <location>
        <begin position="95"/>
        <end position="146"/>
    </location>
</feature>
<dbReference type="InterPro" id="IPR011598">
    <property type="entry name" value="bHLH_dom"/>
</dbReference>
<feature type="region of interest" description="Disordered" evidence="12">
    <location>
        <begin position="233"/>
        <end position="262"/>
    </location>
</feature>
<dbReference type="SMART" id="SM00353">
    <property type="entry name" value="HLH"/>
    <property type="match status" value="1"/>
</dbReference>
<keyword evidence="5" id="KW-0221">Differentiation</keyword>
<keyword evidence="7 11" id="KW-0238">DNA-binding</keyword>
<dbReference type="GeneTree" id="ENSGT00950000182959"/>
<comment type="subunit">
    <text evidence="2 11">Efficient DNA binding requires dimerization with another bHLH protein.</text>
</comment>
<dbReference type="GO" id="GO:0035914">
    <property type="term" value="P:skeletal muscle cell differentiation"/>
    <property type="evidence" value="ECO:0007669"/>
    <property type="project" value="TreeGrafter"/>
</dbReference>
<evidence type="ECO:0000256" key="8">
    <source>
        <dbReference type="ARBA" id="ARBA00023159"/>
    </source>
</evidence>
<dbReference type="Pfam" id="PF12232">
    <property type="entry name" value="Myf5"/>
    <property type="match status" value="1"/>
</dbReference>
<keyword evidence="4" id="KW-0517">Myogenesis</keyword>
<dbReference type="PANTHER" id="PTHR11534">
    <property type="entry name" value="MYOGENIC FACTOR"/>
    <property type="match status" value="1"/>
</dbReference>
<evidence type="ECO:0000256" key="10">
    <source>
        <dbReference type="ARBA" id="ARBA00023242"/>
    </source>
</evidence>
<keyword evidence="8" id="KW-0010">Activator</keyword>
<evidence type="ECO:0000256" key="2">
    <source>
        <dbReference type="ARBA" id="ARBA00011571"/>
    </source>
</evidence>
<dbReference type="GO" id="GO:0046983">
    <property type="term" value="F:protein dimerization activity"/>
    <property type="evidence" value="ECO:0007669"/>
    <property type="project" value="InterPro"/>
</dbReference>
<keyword evidence="10 11" id="KW-0539">Nucleus</keyword>
<dbReference type="Ensembl" id="ENSTNIT00000022212.1">
    <property type="protein sequence ID" value="ENSTNIP00000021976.1"/>
    <property type="gene ID" value="ENSTNIG00000018793.1"/>
</dbReference>
<dbReference type="PANTHER" id="PTHR11534:SF2">
    <property type="entry name" value="MYOBLAST DETERMINATION PROTEIN 1"/>
    <property type="match status" value="1"/>
</dbReference>
<evidence type="ECO:0000256" key="9">
    <source>
        <dbReference type="ARBA" id="ARBA00023163"/>
    </source>
</evidence>
<sequence>MDLSELVFPLSADDLYDDPCFSSGDLNFFDDLDARLLLKPDGHQRLHHHVPSAEEELEEEAGVEEHVRAPGGLHQAGRCLLWACKADKRKTTHADRRKAATMRERRRLSKVNDAFETLKRCTASNPNQRLAKVEILRNAISYIESLQALLRTSGQDQSFYPPLEPYGADSDASSPRSSCSDGAMDFVSPCLTSTEMKRSKKIIQTTADPSSKQCLVSSLECLSSIVERISTDPRVGAPVGDSVVPRGPGSPRSSPAGIYEPL</sequence>
<dbReference type="InterPro" id="IPR036638">
    <property type="entry name" value="HLH_DNA-bd_sf"/>
</dbReference>
<reference evidence="15" key="1">
    <citation type="journal article" date="2004" name="Nature">
        <title>Genome duplication in the teleost fish Tetraodon nigroviridis reveals the early vertebrate proto-karyotype.</title>
        <authorList>
            <person name="Jaillon O."/>
            <person name="Aury J.-M."/>
            <person name="Brunet F."/>
            <person name="Petit J.-L."/>
            <person name="Stange-Thomann N."/>
            <person name="Mauceli E."/>
            <person name="Bouneau L."/>
            <person name="Fischer C."/>
            <person name="Ozouf-Costaz C."/>
            <person name="Bernot A."/>
            <person name="Nicaud S."/>
            <person name="Jaffe D."/>
            <person name="Fisher S."/>
            <person name="Lutfalla G."/>
            <person name="Dossat C."/>
            <person name="Segurens B."/>
            <person name="Dasilva C."/>
            <person name="Salanoubat M."/>
            <person name="Levy M."/>
            <person name="Boudet N."/>
            <person name="Castellano S."/>
            <person name="Anthouard V."/>
            <person name="Jubin C."/>
            <person name="Castelli V."/>
            <person name="Katinka M."/>
            <person name="Vacherie B."/>
            <person name="Biemont C."/>
            <person name="Skalli Z."/>
            <person name="Cattolico L."/>
            <person name="Poulain J."/>
            <person name="De Berardinis V."/>
            <person name="Cruaud C."/>
            <person name="Duprat S."/>
            <person name="Brottier P."/>
            <person name="Coutanceau J.-P."/>
            <person name="Gouzy J."/>
            <person name="Parra G."/>
            <person name="Lardier G."/>
            <person name="Chapple C."/>
            <person name="McKernan K.J."/>
            <person name="McEwan P."/>
            <person name="Bosak S."/>
            <person name="Kellis M."/>
            <person name="Volff J.-N."/>
            <person name="Guigo R."/>
            <person name="Zody M.C."/>
            <person name="Mesirov J."/>
            <person name="Lindblad-Toh K."/>
            <person name="Birren B."/>
            <person name="Nusbaum C."/>
            <person name="Kahn D."/>
            <person name="Robinson-Rechavi M."/>
            <person name="Laudet V."/>
            <person name="Schachter V."/>
            <person name="Quetier F."/>
            <person name="Saurin W."/>
            <person name="Scarpelli C."/>
            <person name="Wincker P."/>
            <person name="Lander E.S."/>
            <person name="Weissenbach J."/>
            <person name="Roest Crollius H."/>
        </authorList>
    </citation>
    <scope>NUCLEOTIDE SEQUENCE [LARGE SCALE GENOMIC DNA]</scope>
</reference>
<dbReference type="CDD" id="cd18936">
    <property type="entry name" value="bHLH_TS_MYOD1_Myf3"/>
    <property type="match status" value="1"/>
</dbReference>
<evidence type="ECO:0000256" key="7">
    <source>
        <dbReference type="ARBA" id="ARBA00023125"/>
    </source>
</evidence>
<evidence type="ECO:0000256" key="12">
    <source>
        <dbReference type="SAM" id="MobiDB-lite"/>
    </source>
</evidence>